<organism evidence="2 3">
    <name type="scientific">Prorocentrum cordatum</name>
    <dbReference type="NCBI Taxonomy" id="2364126"/>
    <lineage>
        <taxon>Eukaryota</taxon>
        <taxon>Sar</taxon>
        <taxon>Alveolata</taxon>
        <taxon>Dinophyceae</taxon>
        <taxon>Prorocentrales</taxon>
        <taxon>Prorocentraceae</taxon>
        <taxon>Prorocentrum</taxon>
    </lineage>
</organism>
<evidence type="ECO:0000313" key="2">
    <source>
        <dbReference type="EMBL" id="CAK0825269.1"/>
    </source>
</evidence>
<feature type="compositionally biased region" description="Gly residues" evidence="1">
    <location>
        <begin position="1149"/>
        <end position="1158"/>
    </location>
</feature>
<name>A0ABN9S0N1_9DINO</name>
<feature type="region of interest" description="Disordered" evidence="1">
    <location>
        <begin position="1075"/>
        <end position="1094"/>
    </location>
</feature>
<dbReference type="Proteomes" id="UP001189429">
    <property type="component" value="Unassembled WGS sequence"/>
</dbReference>
<feature type="region of interest" description="Disordered" evidence="1">
    <location>
        <begin position="53"/>
        <end position="125"/>
    </location>
</feature>
<comment type="caution">
    <text evidence="2">The sequence shown here is derived from an EMBL/GenBank/DDBJ whole genome shotgun (WGS) entry which is preliminary data.</text>
</comment>
<feature type="region of interest" description="Disordered" evidence="1">
    <location>
        <begin position="1130"/>
        <end position="1158"/>
    </location>
</feature>
<feature type="region of interest" description="Disordered" evidence="1">
    <location>
        <begin position="1015"/>
        <end position="1035"/>
    </location>
</feature>
<accession>A0ABN9S0N1</accession>
<sequence>MSGDGTGAPRRRVHWVCQCKEWNWCDRRATCKSCGKEAPAWAKRLRAAHLPQADGEGFVQQPRGRSHQRAARRAGDASRTASAASTVPSSAPNSRGRPRGGAKPPPWREERGEQPEEPASSLERRLEEAQARVREAKVEKQIAATRAKREQAVQRADSLRGRIAAIQEELAETESAVEGFDSLLVKLEESKAQTVQQALQRAIEVCGGQQPLETAVGGLVTQVSQLGEMLGRNADGVAPRLLEIMGIIATQSAAISDMLHPAAPAAAASRWADGLGGDGLAVDDEEGPPAPAAGASAPAVQRPPAEAAGQQARPGPPTQRASPAVGPYGPAAARGQSGAALGTWPQPGKAERRILEDARDEHEDGQALATLAAAGGYAPMGPPAAGFTPAALEMRAGRAVPACEKVAGPLRAGFDVLDIYGNTSDRALEALEACSAREDAHLIAEDPIHEAGPTSSVAWGRTVTGEADGELRGGRVTACPCLGRLTRGAAFGLRLRRGEPRSAIDLDPPVLITDCALHCLAGWLHSGELPTPMLRGAPEAAAPPQASAAQPWAHRDFPVDAAVLTLGSIGWHFRSEQCLITDVRDMTLMGLRELGPEASLGARRASGRHEMRKLATAPSLCGSSSWDACRELIGPGGELGERQRSGLVSHLTNAHWPQARLHSRVECHMPAAPRRDSVSPALAWSAVRVRPLGVAAGEDVARRGLSAPPPPQGPRTDAMGSWRTCRPPDVKANGKLCVDGSSVDLQFYAWGHAGWAIAQCDDDGSLVAGAHGTVRRAPQPQQAARGGEDFAVWRFVIYAGHAVEEALIGFRGTAESQHRELAVATGPTKANAHPWRCPAALGPGGSRANKVAAHGNRQAVLDGLRTEAQWRGTLRARCSAELGARLRAEAAVVWRDIAEKDGDCLLGSDERQWVRFADQEERAEQAAAGRPTVQQPRVESVRSVASAVGLSLATAGAGHLGHSLAYALRDAGEEPQELVACSMCGACMVLGGRAGGRPQLKEPCIGARAIGQRSQRRLRARGLHPSGRPRGGVQQRMKKGAEFPALRLQGPLPPSAQEAFLAWLGLEVEEGPPPACGSSAAAPGCAGGREQGPTTRPSAAVLQVVAGIDPRFAMLAACGQIEQCLAERALAASSTAEDRRDRPRRGRGLSPGGECSGE</sequence>
<evidence type="ECO:0000256" key="1">
    <source>
        <dbReference type="SAM" id="MobiDB-lite"/>
    </source>
</evidence>
<feature type="compositionally biased region" description="Low complexity" evidence="1">
    <location>
        <begin position="77"/>
        <end position="95"/>
    </location>
</feature>
<protein>
    <submittedName>
        <fullName evidence="2">Uncharacterized protein</fullName>
    </submittedName>
</protein>
<evidence type="ECO:0000313" key="3">
    <source>
        <dbReference type="Proteomes" id="UP001189429"/>
    </source>
</evidence>
<reference evidence="2" key="1">
    <citation type="submission" date="2023-10" db="EMBL/GenBank/DDBJ databases">
        <authorList>
            <person name="Chen Y."/>
            <person name="Shah S."/>
            <person name="Dougan E. K."/>
            <person name="Thang M."/>
            <person name="Chan C."/>
        </authorList>
    </citation>
    <scope>NUCLEOTIDE SEQUENCE [LARGE SCALE GENOMIC DNA]</scope>
</reference>
<feature type="region of interest" description="Disordered" evidence="1">
    <location>
        <begin position="702"/>
        <end position="722"/>
    </location>
</feature>
<dbReference type="EMBL" id="CAUYUJ010008890">
    <property type="protein sequence ID" value="CAK0825269.1"/>
    <property type="molecule type" value="Genomic_DNA"/>
</dbReference>
<feature type="region of interest" description="Disordered" evidence="1">
    <location>
        <begin position="276"/>
        <end position="350"/>
    </location>
</feature>
<keyword evidence="3" id="KW-1185">Reference proteome</keyword>
<proteinExistence type="predicted"/>
<gene>
    <name evidence="2" type="ORF">PCOR1329_LOCUS25435</name>
</gene>